<accession>A0ABV5YVZ6</accession>
<dbReference type="CDD" id="cd13399">
    <property type="entry name" value="Slt35-like"/>
    <property type="match status" value="1"/>
</dbReference>
<reference evidence="7 8" key="1">
    <citation type="submission" date="2024-09" db="EMBL/GenBank/DDBJ databases">
        <authorList>
            <person name="Sun Q."/>
            <person name="Mori K."/>
        </authorList>
    </citation>
    <scope>NUCLEOTIDE SEQUENCE [LARGE SCALE GENOMIC DNA]</scope>
    <source>
        <strain evidence="7 8">TBRC 0563</strain>
    </source>
</reference>
<dbReference type="Pfam" id="PF00877">
    <property type="entry name" value="NLPC_P60"/>
    <property type="match status" value="1"/>
</dbReference>
<dbReference type="PANTHER" id="PTHR47359:SF3">
    <property type="entry name" value="NLP_P60 DOMAIN-CONTAINING PROTEIN-RELATED"/>
    <property type="match status" value="1"/>
</dbReference>
<dbReference type="SUPFAM" id="SSF53955">
    <property type="entry name" value="Lysozyme-like"/>
    <property type="match status" value="1"/>
</dbReference>
<dbReference type="Gene3D" id="1.10.530.10">
    <property type="match status" value="1"/>
</dbReference>
<dbReference type="Proteomes" id="UP001589627">
    <property type="component" value="Unassembled WGS sequence"/>
</dbReference>
<comment type="similarity">
    <text evidence="1">Belongs to the peptidase C40 family.</text>
</comment>
<keyword evidence="8" id="KW-1185">Reference proteome</keyword>
<dbReference type="InterPro" id="IPR008258">
    <property type="entry name" value="Transglycosylase_SLT_dom_1"/>
</dbReference>
<dbReference type="SUPFAM" id="SSF54001">
    <property type="entry name" value="Cysteine proteinases"/>
    <property type="match status" value="1"/>
</dbReference>
<evidence type="ECO:0000313" key="7">
    <source>
        <dbReference type="EMBL" id="MFB9839264.1"/>
    </source>
</evidence>
<dbReference type="PROSITE" id="PS51935">
    <property type="entry name" value="NLPC_P60"/>
    <property type="match status" value="1"/>
</dbReference>
<feature type="transmembrane region" description="Helical" evidence="5">
    <location>
        <begin position="37"/>
        <end position="62"/>
    </location>
</feature>
<evidence type="ECO:0000256" key="3">
    <source>
        <dbReference type="ARBA" id="ARBA00022801"/>
    </source>
</evidence>
<dbReference type="InterPro" id="IPR051794">
    <property type="entry name" value="PG_Endopeptidase_C40"/>
</dbReference>
<sequence length="380" mass="40455">MKLRRRLRRIGSGFGGRKNSRRFVSLHRFARTDRGAVRLPIVIIAGSAAMFLMSLVAIPLFFGANQLYQGAAGGGDCTDTSGAATQPQESGDANSIPSNYLALYKKAGQQYGIPWNVLAGIGWVETHHGTLKSPGVLSGENFAHAGGPMQFIPGTWKIFGVDGNNDGKKDRYDPADAIPAAARLLKHDGAPTHMRSAIFAYNHLVSYVNNVLSAAQRYANGSFNVVQANGPTCVDMNGAPAAPNAVVAKVITFAKAQLGKPYVYGAVGPDSFDCSGLTMTAYRTAGVTIPRLSDAQYWWGASVPKGQEQPGDLVYFDYKHGHSGPGHVGIVYNPQKGIMIVAPHTGDVVKLQSYKSYPGGAVGFTRPTAHNGHNGPTKRL</sequence>
<evidence type="ECO:0000259" key="6">
    <source>
        <dbReference type="PROSITE" id="PS51935"/>
    </source>
</evidence>
<dbReference type="Gene3D" id="3.90.1720.10">
    <property type="entry name" value="endopeptidase domain like (from Nostoc punctiforme)"/>
    <property type="match status" value="1"/>
</dbReference>
<evidence type="ECO:0000256" key="5">
    <source>
        <dbReference type="SAM" id="Phobius"/>
    </source>
</evidence>
<comment type="caution">
    <text evidence="7">The sequence shown here is derived from an EMBL/GenBank/DDBJ whole genome shotgun (WGS) entry which is preliminary data.</text>
</comment>
<keyword evidence="4" id="KW-0788">Thiol protease</keyword>
<dbReference type="InterPro" id="IPR038765">
    <property type="entry name" value="Papain-like_cys_pep_sf"/>
</dbReference>
<keyword evidence="2" id="KW-0645">Protease</keyword>
<feature type="domain" description="NlpC/P60" evidence="6">
    <location>
        <begin position="244"/>
        <end position="369"/>
    </location>
</feature>
<keyword evidence="3" id="KW-0378">Hydrolase</keyword>
<proteinExistence type="inferred from homology"/>
<dbReference type="RefSeq" id="WP_378212345.1">
    <property type="nucleotide sequence ID" value="NZ_JBHLZP010000673.1"/>
</dbReference>
<keyword evidence="5" id="KW-1133">Transmembrane helix</keyword>
<gene>
    <name evidence="7" type="ORF">ACFFNX_44690</name>
</gene>
<evidence type="ECO:0000256" key="4">
    <source>
        <dbReference type="ARBA" id="ARBA00022807"/>
    </source>
</evidence>
<evidence type="ECO:0000256" key="1">
    <source>
        <dbReference type="ARBA" id="ARBA00007074"/>
    </source>
</evidence>
<protein>
    <submittedName>
        <fullName evidence="7">NlpC/P60 family protein</fullName>
    </submittedName>
</protein>
<dbReference type="Pfam" id="PF01464">
    <property type="entry name" value="SLT"/>
    <property type="match status" value="1"/>
</dbReference>
<organism evidence="7 8">
    <name type="scientific">Actinoallomurus acaciae</name>
    <dbReference type="NCBI Taxonomy" id="502577"/>
    <lineage>
        <taxon>Bacteria</taxon>
        <taxon>Bacillati</taxon>
        <taxon>Actinomycetota</taxon>
        <taxon>Actinomycetes</taxon>
        <taxon>Streptosporangiales</taxon>
        <taxon>Thermomonosporaceae</taxon>
        <taxon>Actinoallomurus</taxon>
    </lineage>
</organism>
<evidence type="ECO:0000313" key="8">
    <source>
        <dbReference type="Proteomes" id="UP001589627"/>
    </source>
</evidence>
<keyword evidence="5" id="KW-0812">Transmembrane</keyword>
<dbReference type="InterPro" id="IPR000064">
    <property type="entry name" value="NLP_P60_dom"/>
</dbReference>
<dbReference type="EMBL" id="JBHLZP010000673">
    <property type="protein sequence ID" value="MFB9839264.1"/>
    <property type="molecule type" value="Genomic_DNA"/>
</dbReference>
<evidence type="ECO:0000256" key="2">
    <source>
        <dbReference type="ARBA" id="ARBA00022670"/>
    </source>
</evidence>
<dbReference type="InterPro" id="IPR023346">
    <property type="entry name" value="Lysozyme-like_dom_sf"/>
</dbReference>
<dbReference type="PANTHER" id="PTHR47359">
    <property type="entry name" value="PEPTIDOGLYCAN DL-ENDOPEPTIDASE CWLO"/>
    <property type="match status" value="1"/>
</dbReference>
<name>A0ABV5YVZ6_9ACTN</name>
<keyword evidence="5" id="KW-0472">Membrane</keyword>